<dbReference type="Proteomes" id="UP001234989">
    <property type="component" value="Chromosome 4"/>
</dbReference>
<evidence type="ECO:0000313" key="2">
    <source>
        <dbReference type="Proteomes" id="UP001234989"/>
    </source>
</evidence>
<reference evidence="1" key="1">
    <citation type="submission" date="2023-08" db="EMBL/GenBank/DDBJ databases">
        <title>A de novo genome assembly of Solanum verrucosum Schlechtendal, a Mexican diploid species geographically isolated from the other diploid A-genome species in potato relatives.</title>
        <authorList>
            <person name="Hosaka K."/>
        </authorList>
    </citation>
    <scope>NUCLEOTIDE SEQUENCE</scope>
    <source>
        <tissue evidence="1">Young leaves</tissue>
    </source>
</reference>
<accession>A0AAF0QQ30</accession>
<protein>
    <submittedName>
        <fullName evidence="1">Uncharacterized protein</fullName>
    </submittedName>
</protein>
<proteinExistence type="predicted"/>
<name>A0AAF0QQ30_SOLVR</name>
<organism evidence="1 2">
    <name type="scientific">Solanum verrucosum</name>
    <dbReference type="NCBI Taxonomy" id="315347"/>
    <lineage>
        <taxon>Eukaryota</taxon>
        <taxon>Viridiplantae</taxon>
        <taxon>Streptophyta</taxon>
        <taxon>Embryophyta</taxon>
        <taxon>Tracheophyta</taxon>
        <taxon>Spermatophyta</taxon>
        <taxon>Magnoliopsida</taxon>
        <taxon>eudicotyledons</taxon>
        <taxon>Gunneridae</taxon>
        <taxon>Pentapetalae</taxon>
        <taxon>asterids</taxon>
        <taxon>lamiids</taxon>
        <taxon>Solanales</taxon>
        <taxon>Solanaceae</taxon>
        <taxon>Solanoideae</taxon>
        <taxon>Solaneae</taxon>
        <taxon>Solanum</taxon>
    </lineage>
</organism>
<dbReference type="AlphaFoldDB" id="A0AAF0QQ30"/>
<keyword evidence="2" id="KW-1185">Reference proteome</keyword>
<sequence length="126" mass="14524">MAENSSTVFNVHVPEFVDAIWVALRDPTLVVQEKGWYYPKNVYCFFTANRVLADSCTRGNPKEVEPDVIFILIGLREIKDVRLFKILDNSQVFLLFHPLKEGDALVLRQLVEEETRDLSGVPRILF</sequence>
<evidence type="ECO:0000313" key="1">
    <source>
        <dbReference type="EMBL" id="WMV24671.1"/>
    </source>
</evidence>
<gene>
    <name evidence="1" type="ORF">MTR67_018056</name>
</gene>
<dbReference type="EMBL" id="CP133615">
    <property type="protein sequence ID" value="WMV24671.1"/>
    <property type="molecule type" value="Genomic_DNA"/>
</dbReference>